<accession>A0A4R1QU83</accession>
<protein>
    <recommendedName>
        <fullName evidence="3">Methylenetetrahydrofolate dehydrogenase</fullName>
    </recommendedName>
</protein>
<reference evidence="1 2" key="1">
    <citation type="submission" date="2019-03" db="EMBL/GenBank/DDBJ databases">
        <title>Genomic Encyclopedia of Type Strains, Phase IV (KMG-IV): sequencing the most valuable type-strain genomes for metagenomic binning, comparative biology and taxonomic classification.</title>
        <authorList>
            <person name="Goeker M."/>
        </authorList>
    </citation>
    <scope>NUCLEOTIDE SEQUENCE [LARGE SCALE GENOMIC DNA]</scope>
    <source>
        <strain evidence="1 2">DSM 100451</strain>
    </source>
</reference>
<dbReference type="AlphaFoldDB" id="A0A4R1QU83"/>
<comment type="caution">
    <text evidence="1">The sequence shown here is derived from an EMBL/GenBank/DDBJ whole genome shotgun (WGS) entry which is preliminary data.</text>
</comment>
<dbReference type="EMBL" id="SLUM01000028">
    <property type="protein sequence ID" value="TCL53700.1"/>
    <property type="molecule type" value="Genomic_DNA"/>
</dbReference>
<name>A0A4R1QU83_9FIRM</name>
<evidence type="ECO:0000313" key="2">
    <source>
        <dbReference type="Proteomes" id="UP000295184"/>
    </source>
</evidence>
<sequence>MKARIPKHREFLISFPEDMDQARQDEAWGKLNQILEDYKKEGKSVYTPTFIEDCQDKVDALKAEYGFDYTIELR</sequence>
<organism evidence="1 2">
    <name type="scientific">Allofournierella massiliensis</name>
    <dbReference type="NCBI Taxonomy" id="1650663"/>
    <lineage>
        <taxon>Bacteria</taxon>
        <taxon>Bacillati</taxon>
        <taxon>Bacillota</taxon>
        <taxon>Clostridia</taxon>
        <taxon>Eubacteriales</taxon>
        <taxon>Oscillospiraceae</taxon>
        <taxon>Allofournierella</taxon>
    </lineage>
</organism>
<evidence type="ECO:0000313" key="1">
    <source>
        <dbReference type="EMBL" id="TCL53700.1"/>
    </source>
</evidence>
<dbReference type="STRING" id="1650663.GCA_001486665_01428"/>
<dbReference type="OrthoDB" id="1853191at2"/>
<dbReference type="Proteomes" id="UP000295184">
    <property type="component" value="Unassembled WGS sequence"/>
</dbReference>
<dbReference type="RefSeq" id="WP_058963870.1">
    <property type="nucleotide sequence ID" value="NZ_CABKVM010000015.1"/>
</dbReference>
<gene>
    <name evidence="1" type="ORF">EDD77_12822</name>
</gene>
<evidence type="ECO:0008006" key="3">
    <source>
        <dbReference type="Google" id="ProtNLM"/>
    </source>
</evidence>
<proteinExistence type="predicted"/>